<proteinExistence type="predicted"/>
<dbReference type="PANTHER" id="PTHR23278">
    <property type="entry name" value="SIDESTEP PROTEIN"/>
    <property type="match status" value="1"/>
</dbReference>
<keyword evidence="4" id="KW-1185">Reference proteome</keyword>
<feature type="domain" description="Ig-like" evidence="2">
    <location>
        <begin position="172"/>
        <end position="267"/>
    </location>
</feature>
<accession>A0AAN8X3Y5</accession>
<dbReference type="PROSITE" id="PS50835">
    <property type="entry name" value="IG_LIKE"/>
    <property type="match status" value="3"/>
</dbReference>
<feature type="non-terminal residue" evidence="3">
    <location>
        <position position="312"/>
    </location>
</feature>
<feature type="domain" description="Ig-like" evidence="2">
    <location>
        <begin position="271"/>
        <end position="312"/>
    </location>
</feature>
<comment type="caution">
    <text evidence="3">The sequence shown here is derived from an EMBL/GenBank/DDBJ whole genome shotgun (WGS) entry which is preliminary data.</text>
</comment>
<evidence type="ECO:0000313" key="4">
    <source>
        <dbReference type="Proteomes" id="UP001381693"/>
    </source>
</evidence>
<dbReference type="InterPro" id="IPR013783">
    <property type="entry name" value="Ig-like_fold"/>
</dbReference>
<dbReference type="AlphaFoldDB" id="A0AAN8X3Y5"/>
<dbReference type="Proteomes" id="UP001381693">
    <property type="component" value="Unassembled WGS sequence"/>
</dbReference>
<organism evidence="3 4">
    <name type="scientific">Halocaridina rubra</name>
    <name type="common">Hawaiian red shrimp</name>
    <dbReference type="NCBI Taxonomy" id="373956"/>
    <lineage>
        <taxon>Eukaryota</taxon>
        <taxon>Metazoa</taxon>
        <taxon>Ecdysozoa</taxon>
        <taxon>Arthropoda</taxon>
        <taxon>Crustacea</taxon>
        <taxon>Multicrustacea</taxon>
        <taxon>Malacostraca</taxon>
        <taxon>Eumalacostraca</taxon>
        <taxon>Eucarida</taxon>
        <taxon>Decapoda</taxon>
        <taxon>Pleocyemata</taxon>
        <taxon>Caridea</taxon>
        <taxon>Atyoidea</taxon>
        <taxon>Atyidae</taxon>
        <taxon>Halocaridina</taxon>
    </lineage>
</organism>
<dbReference type="Pfam" id="PF08205">
    <property type="entry name" value="C2-set_2"/>
    <property type="match status" value="2"/>
</dbReference>
<dbReference type="SUPFAM" id="SSF48726">
    <property type="entry name" value="Immunoglobulin"/>
    <property type="match status" value="4"/>
</dbReference>
<evidence type="ECO:0000256" key="1">
    <source>
        <dbReference type="ARBA" id="ARBA00023157"/>
    </source>
</evidence>
<sequence length="312" mass="34716">MEDRHTIKSDALYGRVAFRPGQVPALHIKPVMRRDQANYTCRVDFRIDFLIAPSKRTHLTLRVIVPPEVPLLKVRGQRVDGTILGPIQEDTSLVINCDVIGGAPSPTVIWIQKKTMIDSQAESYSPSVTQNRLSILKLTRDFHNAKLTCIASNNNLTVPVQSSVIITMNLRPLITKLDSSPKVLQIGHEYDVSCITAGSRPHPNITWTIGNLASLSPITAVTEHGINISTSSVRIIALQIYHGQKLTCRVINPFYPTYPLEDSILLNVTYPPVTTIELGRGISSVVKEGEDVYFNCNVDANPPIYKVSWYHK</sequence>
<keyword evidence="1" id="KW-1015">Disulfide bond</keyword>
<dbReference type="EMBL" id="JAXCGZ010009440">
    <property type="protein sequence ID" value="KAK7077307.1"/>
    <property type="molecule type" value="Genomic_DNA"/>
</dbReference>
<dbReference type="InterPro" id="IPR007110">
    <property type="entry name" value="Ig-like_dom"/>
</dbReference>
<gene>
    <name evidence="3" type="ORF">SK128_004939</name>
</gene>
<evidence type="ECO:0000313" key="3">
    <source>
        <dbReference type="EMBL" id="KAK7077307.1"/>
    </source>
</evidence>
<protein>
    <recommendedName>
        <fullName evidence="2">Ig-like domain-containing protein</fullName>
    </recommendedName>
</protein>
<dbReference type="PANTHER" id="PTHR23278:SF19">
    <property type="entry name" value="OBSCURIN"/>
    <property type="match status" value="1"/>
</dbReference>
<feature type="domain" description="Ig-like" evidence="2">
    <location>
        <begin position="67"/>
        <end position="165"/>
    </location>
</feature>
<evidence type="ECO:0000259" key="2">
    <source>
        <dbReference type="PROSITE" id="PS50835"/>
    </source>
</evidence>
<dbReference type="InterPro" id="IPR013162">
    <property type="entry name" value="CD80_C2-set"/>
</dbReference>
<dbReference type="InterPro" id="IPR036179">
    <property type="entry name" value="Ig-like_dom_sf"/>
</dbReference>
<dbReference type="Gene3D" id="2.60.40.10">
    <property type="entry name" value="Immunoglobulins"/>
    <property type="match status" value="4"/>
</dbReference>
<name>A0AAN8X3Y5_HALRR</name>
<reference evidence="3 4" key="1">
    <citation type="submission" date="2023-11" db="EMBL/GenBank/DDBJ databases">
        <title>Halocaridina rubra genome assembly.</title>
        <authorList>
            <person name="Smith C."/>
        </authorList>
    </citation>
    <scope>NUCLEOTIDE SEQUENCE [LARGE SCALE GENOMIC DNA]</scope>
    <source>
        <strain evidence="3">EP-1</strain>
        <tissue evidence="3">Whole</tissue>
    </source>
</reference>